<protein>
    <submittedName>
        <fullName evidence="1">Uncharacterized protein</fullName>
    </submittedName>
</protein>
<name>A0A091D608_FUKDA</name>
<dbReference type="EMBL" id="KN123174">
    <property type="protein sequence ID" value="KFO26512.1"/>
    <property type="molecule type" value="Genomic_DNA"/>
</dbReference>
<keyword evidence="2" id="KW-1185">Reference proteome</keyword>
<dbReference type="Proteomes" id="UP000028990">
    <property type="component" value="Unassembled WGS sequence"/>
</dbReference>
<evidence type="ECO:0000313" key="2">
    <source>
        <dbReference type="Proteomes" id="UP000028990"/>
    </source>
</evidence>
<proteinExistence type="predicted"/>
<sequence>MTVSTAYLQPGSFCPSISRFAKDSYVNSRDVGHRADSDFDNKLLVYPDESFNLSRKENILYSSAQVYFHLMGDILACEQELKGCVNLT</sequence>
<organism evidence="1 2">
    <name type="scientific">Fukomys damarensis</name>
    <name type="common">Damaraland mole rat</name>
    <name type="synonym">Cryptomys damarensis</name>
    <dbReference type="NCBI Taxonomy" id="885580"/>
    <lineage>
        <taxon>Eukaryota</taxon>
        <taxon>Metazoa</taxon>
        <taxon>Chordata</taxon>
        <taxon>Craniata</taxon>
        <taxon>Vertebrata</taxon>
        <taxon>Euteleostomi</taxon>
        <taxon>Mammalia</taxon>
        <taxon>Eutheria</taxon>
        <taxon>Euarchontoglires</taxon>
        <taxon>Glires</taxon>
        <taxon>Rodentia</taxon>
        <taxon>Hystricomorpha</taxon>
        <taxon>Bathyergidae</taxon>
        <taxon>Fukomys</taxon>
    </lineage>
</organism>
<accession>A0A091D608</accession>
<gene>
    <name evidence="1" type="ORF">H920_12085</name>
</gene>
<dbReference type="AlphaFoldDB" id="A0A091D608"/>
<evidence type="ECO:0000313" key="1">
    <source>
        <dbReference type="EMBL" id="KFO26512.1"/>
    </source>
</evidence>
<reference evidence="1 2" key="1">
    <citation type="submission" date="2013-11" db="EMBL/GenBank/DDBJ databases">
        <title>The Damaraland mole rat (Fukomys damarensis) genome and evolution of African mole rats.</title>
        <authorList>
            <person name="Gladyshev V.N."/>
            <person name="Fang X."/>
        </authorList>
    </citation>
    <scope>NUCLEOTIDE SEQUENCE [LARGE SCALE GENOMIC DNA]</scope>
    <source>
        <tissue evidence="1">Liver</tissue>
    </source>
</reference>